<dbReference type="InterPro" id="IPR028082">
    <property type="entry name" value="Peripla_BP_I"/>
</dbReference>
<evidence type="ECO:0000256" key="2">
    <source>
        <dbReference type="ARBA" id="ARBA00023015"/>
    </source>
</evidence>
<dbReference type="RefSeq" id="WP_134749253.1">
    <property type="nucleotide sequence ID" value="NZ_MYFO02000004.1"/>
</dbReference>
<dbReference type="Gene3D" id="1.10.260.40">
    <property type="entry name" value="lambda repressor-like DNA-binding domains"/>
    <property type="match status" value="1"/>
</dbReference>
<dbReference type="Pfam" id="PF00356">
    <property type="entry name" value="LacI"/>
    <property type="match status" value="1"/>
</dbReference>
<dbReference type="Pfam" id="PF13377">
    <property type="entry name" value="Peripla_BP_3"/>
    <property type="match status" value="1"/>
</dbReference>
<protein>
    <submittedName>
        <fullName evidence="6">LacI family transcriptional regulator</fullName>
    </submittedName>
</protein>
<keyword evidence="7" id="KW-1185">Reference proteome</keyword>
<organism evidence="6 7">
    <name type="scientific">Paenibacillus athensensis</name>
    <dbReference type="NCBI Taxonomy" id="1967502"/>
    <lineage>
        <taxon>Bacteria</taxon>
        <taxon>Bacillati</taxon>
        <taxon>Bacillota</taxon>
        <taxon>Bacilli</taxon>
        <taxon>Bacillales</taxon>
        <taxon>Paenibacillaceae</taxon>
        <taxon>Paenibacillus</taxon>
    </lineage>
</organism>
<dbReference type="SUPFAM" id="SSF53822">
    <property type="entry name" value="Periplasmic binding protein-like I"/>
    <property type="match status" value="1"/>
</dbReference>
<gene>
    <name evidence="6" type="ORF">B5M42_02240</name>
</gene>
<dbReference type="InterPro" id="IPR000843">
    <property type="entry name" value="HTH_LacI"/>
</dbReference>
<name>A0A4Y8Q975_9BACL</name>
<feature type="domain" description="HTH lacI-type" evidence="5">
    <location>
        <begin position="5"/>
        <end position="59"/>
    </location>
</feature>
<dbReference type="InterPro" id="IPR010982">
    <property type="entry name" value="Lambda_DNA-bd_dom_sf"/>
</dbReference>
<accession>A0A4Y8Q975</accession>
<evidence type="ECO:0000259" key="5">
    <source>
        <dbReference type="PROSITE" id="PS50932"/>
    </source>
</evidence>
<dbReference type="CDD" id="cd19974">
    <property type="entry name" value="PBP1_LacI-like"/>
    <property type="match status" value="1"/>
</dbReference>
<dbReference type="PANTHER" id="PTHR30146:SF148">
    <property type="entry name" value="HTH-TYPE TRANSCRIPTIONAL REPRESSOR PURR-RELATED"/>
    <property type="match status" value="1"/>
</dbReference>
<dbReference type="SMART" id="SM00354">
    <property type="entry name" value="HTH_LACI"/>
    <property type="match status" value="1"/>
</dbReference>
<keyword evidence="2" id="KW-0805">Transcription regulation</keyword>
<dbReference type="SUPFAM" id="SSF47413">
    <property type="entry name" value="lambda repressor-like DNA-binding domains"/>
    <property type="match status" value="1"/>
</dbReference>
<dbReference type="Proteomes" id="UP000298246">
    <property type="component" value="Unassembled WGS sequence"/>
</dbReference>
<dbReference type="EMBL" id="MYFO01000002">
    <property type="protein sequence ID" value="TFE91286.1"/>
    <property type="molecule type" value="Genomic_DNA"/>
</dbReference>
<dbReference type="Gene3D" id="3.40.50.2300">
    <property type="match status" value="2"/>
</dbReference>
<dbReference type="GO" id="GO:0000976">
    <property type="term" value="F:transcription cis-regulatory region binding"/>
    <property type="evidence" value="ECO:0007669"/>
    <property type="project" value="TreeGrafter"/>
</dbReference>
<keyword evidence="3" id="KW-0238">DNA-binding</keyword>
<dbReference type="CDD" id="cd01392">
    <property type="entry name" value="HTH_LacI"/>
    <property type="match status" value="1"/>
</dbReference>
<dbReference type="AlphaFoldDB" id="A0A4Y8Q975"/>
<evidence type="ECO:0000313" key="6">
    <source>
        <dbReference type="EMBL" id="TFE91286.1"/>
    </source>
</evidence>
<evidence type="ECO:0000256" key="4">
    <source>
        <dbReference type="ARBA" id="ARBA00023163"/>
    </source>
</evidence>
<evidence type="ECO:0000256" key="3">
    <source>
        <dbReference type="ARBA" id="ARBA00023125"/>
    </source>
</evidence>
<dbReference type="InterPro" id="IPR046335">
    <property type="entry name" value="LacI/GalR-like_sensor"/>
</dbReference>
<comment type="caution">
    <text evidence="6">The sequence shown here is derived from an EMBL/GenBank/DDBJ whole genome shotgun (WGS) entry which is preliminary data.</text>
</comment>
<keyword evidence="4" id="KW-0804">Transcription</keyword>
<evidence type="ECO:0000313" key="7">
    <source>
        <dbReference type="Proteomes" id="UP000298246"/>
    </source>
</evidence>
<evidence type="ECO:0000256" key="1">
    <source>
        <dbReference type="ARBA" id="ARBA00022491"/>
    </source>
</evidence>
<dbReference type="OrthoDB" id="2026446at2"/>
<keyword evidence="1" id="KW-0678">Repressor</keyword>
<sequence>MAKKVTMQHIADHLGVSKYVISKALSAQDGVSPATRERVLHAAKQLGYFTQKQAHMQKARPAGEDSPEADNRPKQSVLVLMPSIRFQTRESGYWGKVLDGVSLALEQSGLGMVIVTETNADRFMNVLNPQGFLGLIGIGLISASFLLEIHRIGLPMVLVDHEEPLIPCDTVFINNIDSVGRLTDYLIGLGHRHLQFVGNIHYSRSFFDRWNGFRNVMEENGLHGPVVPEPLGMSNDVPVQSREELRLWLDHARRTDALPTALVCANDAIAINAMDALRELGLSVPDDISVTGFDNIDDAVVSQPPLTTIHVAKELLGKRAVEMLQWRLAHADEPFEKRLLAGTLLARGSHAAARQREAAL</sequence>
<proteinExistence type="predicted"/>
<dbReference type="PROSITE" id="PS50932">
    <property type="entry name" value="HTH_LACI_2"/>
    <property type="match status" value="1"/>
</dbReference>
<reference evidence="6 7" key="1">
    <citation type="submission" date="2017-03" db="EMBL/GenBank/DDBJ databases">
        <title>Isolation of Levoglucosan Utilizing Bacteria.</title>
        <authorList>
            <person name="Arya A.S."/>
        </authorList>
    </citation>
    <scope>NUCLEOTIDE SEQUENCE [LARGE SCALE GENOMIC DNA]</scope>
    <source>
        <strain evidence="6 7">MEC069</strain>
    </source>
</reference>
<dbReference type="PANTHER" id="PTHR30146">
    <property type="entry name" value="LACI-RELATED TRANSCRIPTIONAL REPRESSOR"/>
    <property type="match status" value="1"/>
</dbReference>
<dbReference type="GO" id="GO:0003700">
    <property type="term" value="F:DNA-binding transcription factor activity"/>
    <property type="evidence" value="ECO:0007669"/>
    <property type="project" value="TreeGrafter"/>
</dbReference>